<dbReference type="InterPro" id="IPR038727">
    <property type="entry name" value="NadR/Ttd14_AAA_dom"/>
</dbReference>
<evidence type="ECO:0000259" key="1">
    <source>
        <dbReference type="Pfam" id="PF13521"/>
    </source>
</evidence>
<dbReference type="SUPFAM" id="SSF52540">
    <property type="entry name" value="P-loop containing nucleoside triphosphate hydrolases"/>
    <property type="match status" value="1"/>
</dbReference>
<accession>A0ABZ0UU30</accession>
<reference evidence="2 3" key="1">
    <citation type="submission" date="2022-10" db="EMBL/GenBank/DDBJ databases">
        <title>Host association and intracellularity evolved multiple times independently in the Rickettsiales.</title>
        <authorList>
            <person name="Castelli M."/>
            <person name="Nardi T."/>
            <person name="Gammuto L."/>
            <person name="Bellinzona G."/>
            <person name="Sabaneyeva E."/>
            <person name="Potekhin A."/>
            <person name="Serra V."/>
            <person name="Petroni G."/>
            <person name="Sassera D."/>
        </authorList>
    </citation>
    <scope>NUCLEOTIDE SEQUENCE [LARGE SCALE GENOMIC DNA]</scope>
    <source>
        <strain evidence="2 3">Kr 154-4</strain>
    </source>
</reference>
<dbReference type="EMBL" id="CP112932">
    <property type="protein sequence ID" value="WPY00700.1"/>
    <property type="molecule type" value="Genomic_DNA"/>
</dbReference>
<dbReference type="Pfam" id="PF13521">
    <property type="entry name" value="AAA_28"/>
    <property type="match status" value="1"/>
</dbReference>
<dbReference type="InterPro" id="IPR027417">
    <property type="entry name" value="P-loop_NTPase"/>
</dbReference>
<dbReference type="Gene3D" id="3.40.50.300">
    <property type="entry name" value="P-loop containing nucleotide triphosphate hydrolases"/>
    <property type="match status" value="1"/>
</dbReference>
<name>A0ABZ0UU30_9RICK</name>
<protein>
    <submittedName>
        <fullName evidence="2">P-loop ATPase</fullName>
    </submittedName>
</protein>
<sequence>MNNPVQIKRFIFTGTSGSGKTSVIIELEKLGYVMIPESATDVISIEQAKGEMRPWEEPEFVDQITFMQKERQMNSTGNMQFYDRSPFCTYALSKYLAHWKNTEFMPSLVLLDEIDRCLKNNVYQNQVFFFENMGFIEHTDARKISYEKALVFEEIHLDVYKEFGFDIIMVPKGLTVTQRCEFILEKAIC</sequence>
<keyword evidence="3" id="KW-1185">Reference proteome</keyword>
<evidence type="ECO:0000313" key="2">
    <source>
        <dbReference type="EMBL" id="WPY00700.1"/>
    </source>
</evidence>
<proteinExistence type="predicted"/>
<dbReference type="Proteomes" id="UP001326613">
    <property type="component" value="Chromosome"/>
</dbReference>
<gene>
    <name evidence="2" type="ORF">Trichorick_00585</name>
</gene>
<feature type="domain" description="NadR/Ttd14 AAA" evidence="1">
    <location>
        <begin position="9"/>
        <end position="173"/>
    </location>
</feature>
<organism evidence="2 3">
    <name type="scientific">Candidatus Trichorickettsia mobilis</name>
    <dbReference type="NCBI Taxonomy" id="1346319"/>
    <lineage>
        <taxon>Bacteria</taxon>
        <taxon>Pseudomonadati</taxon>
        <taxon>Pseudomonadota</taxon>
        <taxon>Alphaproteobacteria</taxon>
        <taxon>Rickettsiales</taxon>
        <taxon>Rickettsiaceae</taxon>
        <taxon>Rickettsieae</taxon>
        <taxon>Candidatus Trichorickettsia</taxon>
    </lineage>
</organism>
<evidence type="ECO:0000313" key="3">
    <source>
        <dbReference type="Proteomes" id="UP001326613"/>
    </source>
</evidence>
<dbReference type="RefSeq" id="WP_323738749.1">
    <property type="nucleotide sequence ID" value="NZ_CP112932.1"/>
</dbReference>